<dbReference type="Gene3D" id="2.60.40.200">
    <property type="entry name" value="Superoxide dismutase, copper/zinc binding domain"/>
    <property type="match status" value="1"/>
</dbReference>
<dbReference type="CDD" id="cd00305">
    <property type="entry name" value="Cu-Zn_Superoxide_Dismutase"/>
    <property type="match status" value="1"/>
</dbReference>
<dbReference type="InterPro" id="IPR018152">
    <property type="entry name" value="SOD_Cu/Zn_BS"/>
</dbReference>
<dbReference type="PROSITE" id="PS00087">
    <property type="entry name" value="SOD_CU_ZN_1"/>
    <property type="match status" value="1"/>
</dbReference>
<comment type="similarity">
    <text evidence="1">Belongs to the Cu-Zn superoxide dismutase family.</text>
</comment>
<sequence length="191" mass="20150">MKNYLSIGLLCLALVSCKDSKKVEENNTDMVTVTDTIAKSVTATATISAKSNSSVSGRVTFVENDGMVFMEAELTGLTPGMHAIHIHETGDCSAEDGSSAGGHWNPTHADHGAWGHDGFHLGDIGNLEADENGIARITKETDLWCIGCEDANKNIIGKAIIVHKDADDLKSQPSGAAGDRVGCGEIVLEKE</sequence>
<dbReference type="AlphaFoldDB" id="A0A6I4IS05"/>
<evidence type="ECO:0000313" key="3">
    <source>
        <dbReference type="EMBL" id="MVO08137.1"/>
    </source>
</evidence>
<dbReference type="InterPro" id="IPR036423">
    <property type="entry name" value="SOD-like_Cu/Zn_dom_sf"/>
</dbReference>
<dbReference type="InterPro" id="IPR024134">
    <property type="entry name" value="SOD_Cu/Zn_/chaperone"/>
</dbReference>
<reference evidence="4" key="1">
    <citation type="submission" date="2019-05" db="EMBL/GenBank/DDBJ databases">
        <title>Flavobacterium profundi sp. nov., isolated from a deep-sea seamount.</title>
        <authorList>
            <person name="Zhang D.-C."/>
        </authorList>
    </citation>
    <scope>NUCLEOTIDE SEQUENCE [LARGE SCALE GENOMIC DNA]</scope>
    <source>
        <strain evidence="4">TP390</strain>
    </source>
</reference>
<name>A0A6I4IS05_9FLAO</name>
<evidence type="ECO:0000256" key="1">
    <source>
        <dbReference type="ARBA" id="ARBA00010457"/>
    </source>
</evidence>
<dbReference type="EMBL" id="WQLW01000002">
    <property type="protein sequence ID" value="MVO08137.1"/>
    <property type="molecule type" value="Genomic_DNA"/>
</dbReference>
<comment type="caution">
    <text evidence="3">The sequence shown here is derived from an EMBL/GenBank/DDBJ whole genome shotgun (WGS) entry which is preliminary data.</text>
</comment>
<evidence type="ECO:0000259" key="2">
    <source>
        <dbReference type="Pfam" id="PF00080"/>
    </source>
</evidence>
<gene>
    <name evidence="3" type="ORF">GOQ30_03030</name>
</gene>
<keyword evidence="4" id="KW-1185">Reference proteome</keyword>
<dbReference type="Pfam" id="PF00080">
    <property type="entry name" value="Sod_Cu"/>
    <property type="match status" value="1"/>
</dbReference>
<dbReference type="GO" id="GO:0006801">
    <property type="term" value="P:superoxide metabolic process"/>
    <property type="evidence" value="ECO:0007669"/>
    <property type="project" value="InterPro"/>
</dbReference>
<evidence type="ECO:0000313" key="4">
    <source>
        <dbReference type="Proteomes" id="UP000431264"/>
    </source>
</evidence>
<dbReference type="RefSeq" id="WP_140996538.1">
    <property type="nucleotide sequence ID" value="NZ_VDCZ01000002.1"/>
</dbReference>
<proteinExistence type="inferred from homology"/>
<dbReference type="OrthoDB" id="9792957at2"/>
<dbReference type="Proteomes" id="UP000431264">
    <property type="component" value="Unassembled WGS sequence"/>
</dbReference>
<feature type="domain" description="Superoxide dismutase copper/zinc binding" evidence="2">
    <location>
        <begin position="55"/>
        <end position="186"/>
    </location>
</feature>
<dbReference type="SUPFAM" id="SSF49329">
    <property type="entry name" value="Cu,Zn superoxide dismutase-like"/>
    <property type="match status" value="1"/>
</dbReference>
<protein>
    <submittedName>
        <fullName evidence="3">Superoxide dismutase family protein</fullName>
    </submittedName>
</protein>
<dbReference type="InterPro" id="IPR001424">
    <property type="entry name" value="SOD_Cu_Zn_dom"/>
</dbReference>
<dbReference type="GO" id="GO:0005507">
    <property type="term" value="F:copper ion binding"/>
    <property type="evidence" value="ECO:0007669"/>
    <property type="project" value="InterPro"/>
</dbReference>
<dbReference type="PROSITE" id="PS51257">
    <property type="entry name" value="PROKAR_LIPOPROTEIN"/>
    <property type="match status" value="1"/>
</dbReference>
<accession>A0A6I4IS05</accession>
<dbReference type="PANTHER" id="PTHR10003">
    <property type="entry name" value="SUPEROXIDE DISMUTASE CU-ZN -RELATED"/>
    <property type="match status" value="1"/>
</dbReference>
<organism evidence="3 4">
    <name type="scientific">Flavobacterium profundi</name>
    <dbReference type="NCBI Taxonomy" id="1774945"/>
    <lineage>
        <taxon>Bacteria</taxon>
        <taxon>Pseudomonadati</taxon>
        <taxon>Bacteroidota</taxon>
        <taxon>Flavobacteriia</taxon>
        <taxon>Flavobacteriales</taxon>
        <taxon>Flavobacteriaceae</taxon>
        <taxon>Flavobacterium</taxon>
    </lineage>
</organism>